<dbReference type="Proteomes" id="UP001295794">
    <property type="component" value="Unassembled WGS sequence"/>
</dbReference>
<evidence type="ECO:0000259" key="13">
    <source>
        <dbReference type="PROSITE" id="PS51722"/>
    </source>
</evidence>
<dbReference type="SUPFAM" id="SSF50447">
    <property type="entry name" value="Translation proteins"/>
    <property type="match status" value="1"/>
</dbReference>
<comment type="caution">
    <text evidence="14">The sequence shown here is derived from an EMBL/GenBank/DDBJ whole genome shotgun (WGS) entry which is preliminary data.</text>
</comment>
<feature type="compositionally biased region" description="Polar residues" evidence="12">
    <location>
        <begin position="297"/>
        <end position="310"/>
    </location>
</feature>
<feature type="region of interest" description="Disordered" evidence="12">
    <location>
        <begin position="1"/>
        <end position="31"/>
    </location>
</feature>
<keyword evidence="5" id="KW-0378">Hydrolase</keyword>
<evidence type="ECO:0000256" key="10">
    <source>
        <dbReference type="ARBA" id="ARBA00063537"/>
    </source>
</evidence>
<protein>
    <recommendedName>
        <fullName evidence="11">Elongation factor 1 alpha-like protein</fullName>
    </recommendedName>
</protein>
<dbReference type="FunFam" id="2.40.30.10:FF:000070">
    <property type="entry name" value="Translation elongation factor EF-1 subunit"/>
    <property type="match status" value="1"/>
</dbReference>
<dbReference type="Pfam" id="PF03144">
    <property type="entry name" value="GTP_EFTU_D2"/>
    <property type="match status" value="1"/>
</dbReference>
<organism evidence="14 15">
    <name type="scientific">Mycena citricolor</name>
    <dbReference type="NCBI Taxonomy" id="2018698"/>
    <lineage>
        <taxon>Eukaryota</taxon>
        <taxon>Fungi</taxon>
        <taxon>Dikarya</taxon>
        <taxon>Basidiomycota</taxon>
        <taxon>Agaricomycotina</taxon>
        <taxon>Agaricomycetes</taxon>
        <taxon>Agaricomycetidae</taxon>
        <taxon>Agaricales</taxon>
        <taxon>Marasmiineae</taxon>
        <taxon>Mycenaceae</taxon>
        <taxon>Mycena</taxon>
    </lineage>
</organism>
<feature type="region of interest" description="Disordered" evidence="12">
    <location>
        <begin position="391"/>
        <end position="451"/>
    </location>
</feature>
<evidence type="ECO:0000256" key="3">
    <source>
        <dbReference type="ARBA" id="ARBA00022490"/>
    </source>
</evidence>
<evidence type="ECO:0000256" key="6">
    <source>
        <dbReference type="ARBA" id="ARBA00022845"/>
    </source>
</evidence>
<dbReference type="Pfam" id="PF22594">
    <property type="entry name" value="GTP-eEF1A_C"/>
    <property type="match status" value="1"/>
</dbReference>
<dbReference type="InterPro" id="IPR054696">
    <property type="entry name" value="GTP-eEF1A_C"/>
</dbReference>
<evidence type="ECO:0000256" key="4">
    <source>
        <dbReference type="ARBA" id="ARBA00022741"/>
    </source>
</evidence>
<feature type="compositionally biased region" description="Low complexity" evidence="12">
    <location>
        <begin position="668"/>
        <end position="677"/>
    </location>
</feature>
<feature type="compositionally biased region" description="Low complexity" evidence="12">
    <location>
        <begin position="437"/>
        <end position="451"/>
    </location>
</feature>
<evidence type="ECO:0000256" key="9">
    <source>
        <dbReference type="ARBA" id="ARBA00049117"/>
    </source>
</evidence>
<dbReference type="CDD" id="cd01883">
    <property type="entry name" value="EF1_alpha"/>
    <property type="match status" value="1"/>
</dbReference>
<feature type="compositionally biased region" description="Polar residues" evidence="12">
    <location>
        <begin position="687"/>
        <end position="703"/>
    </location>
</feature>
<dbReference type="Gene3D" id="3.40.50.300">
    <property type="entry name" value="P-loop containing nucleotide triphosphate hydrolases"/>
    <property type="match status" value="1"/>
</dbReference>
<reference evidence="14" key="1">
    <citation type="submission" date="2023-11" db="EMBL/GenBank/DDBJ databases">
        <authorList>
            <person name="De Vega J J."/>
            <person name="De Vega J J."/>
        </authorList>
    </citation>
    <scope>NUCLEOTIDE SEQUENCE</scope>
</reference>
<dbReference type="InterPro" id="IPR015033">
    <property type="entry name" value="HBS1-like_N"/>
</dbReference>
<dbReference type="PRINTS" id="PR00315">
    <property type="entry name" value="ELONGATNFCT"/>
</dbReference>
<dbReference type="FunFam" id="3.40.50.300:FF:000204">
    <property type="entry name" value="Translation elongation factor Tu"/>
    <property type="match status" value="1"/>
</dbReference>
<evidence type="ECO:0000256" key="8">
    <source>
        <dbReference type="ARBA" id="ARBA00023134"/>
    </source>
</evidence>
<name>A0AAD2GT01_9AGAR</name>
<dbReference type="FunFam" id="2.40.30.10:FF:000020">
    <property type="entry name" value="Translation elongation factor EF-1"/>
    <property type="match status" value="1"/>
</dbReference>
<comment type="subcellular location">
    <subcellularLocation>
        <location evidence="1">Cytoplasm</location>
    </subcellularLocation>
</comment>
<comment type="catalytic activity">
    <reaction evidence="9">
        <text>GTP + H2O = GDP + phosphate + H(+)</text>
        <dbReference type="Rhea" id="RHEA:19669"/>
        <dbReference type="ChEBI" id="CHEBI:15377"/>
        <dbReference type="ChEBI" id="CHEBI:15378"/>
        <dbReference type="ChEBI" id="CHEBI:37565"/>
        <dbReference type="ChEBI" id="CHEBI:43474"/>
        <dbReference type="ChEBI" id="CHEBI:58189"/>
    </reaction>
    <physiologicalReaction direction="left-to-right" evidence="9">
        <dbReference type="Rhea" id="RHEA:19670"/>
    </physiologicalReaction>
</comment>
<dbReference type="Pfam" id="PF08938">
    <property type="entry name" value="HBS1_N"/>
    <property type="match status" value="1"/>
</dbReference>
<dbReference type="Pfam" id="PF00009">
    <property type="entry name" value="GTP_EFTU"/>
    <property type="match status" value="1"/>
</dbReference>
<dbReference type="CDD" id="cd04093">
    <property type="entry name" value="HBS1_C_III"/>
    <property type="match status" value="1"/>
</dbReference>
<comment type="subunit">
    <text evidence="10">Component of the Dom34-Hbs1 complex, also named Pelota-HBS1L complex, composed of dom34 and hbs1.</text>
</comment>
<evidence type="ECO:0000256" key="12">
    <source>
        <dbReference type="SAM" id="MobiDB-lite"/>
    </source>
</evidence>
<dbReference type="SUPFAM" id="SSF50465">
    <property type="entry name" value="EF-Tu/eEF-1alpha/eIF2-gamma C-terminal domain"/>
    <property type="match status" value="1"/>
</dbReference>
<dbReference type="Gene3D" id="2.40.30.10">
    <property type="entry name" value="Translation factors"/>
    <property type="match status" value="2"/>
</dbReference>
<keyword evidence="6" id="KW-0810">Translation regulation</keyword>
<feature type="region of interest" description="Disordered" evidence="12">
    <location>
        <begin position="552"/>
        <end position="712"/>
    </location>
</feature>
<dbReference type="PROSITE" id="PS51722">
    <property type="entry name" value="G_TR_2"/>
    <property type="match status" value="1"/>
</dbReference>
<feature type="compositionally biased region" description="Basic residues" evidence="12">
    <location>
        <begin position="603"/>
        <end position="617"/>
    </location>
</feature>
<dbReference type="GO" id="GO:0002184">
    <property type="term" value="P:cytoplasmic translational termination"/>
    <property type="evidence" value="ECO:0007669"/>
    <property type="project" value="UniProtKB-ARBA"/>
</dbReference>
<feature type="region of interest" description="Disordered" evidence="12">
    <location>
        <begin position="95"/>
        <end position="117"/>
    </location>
</feature>
<proteinExistence type="inferred from homology"/>
<comment type="similarity">
    <text evidence="2">Belongs to the TRAFAC class translation factor GTPase superfamily. Classic translation factor GTPase family. EF-Tu/EF-1A subfamily.</text>
</comment>
<dbReference type="CDD" id="cd16267">
    <property type="entry name" value="HBS1-like_II"/>
    <property type="match status" value="1"/>
</dbReference>
<gene>
    <name evidence="14" type="ORF">MYCIT1_LOCUS1412</name>
</gene>
<keyword evidence="8" id="KW-0342">GTP-binding</keyword>
<feature type="region of interest" description="Disordered" evidence="12">
    <location>
        <begin position="225"/>
        <end position="374"/>
    </location>
</feature>
<evidence type="ECO:0000256" key="7">
    <source>
        <dbReference type="ARBA" id="ARBA00022917"/>
    </source>
</evidence>
<evidence type="ECO:0000256" key="1">
    <source>
        <dbReference type="ARBA" id="ARBA00004496"/>
    </source>
</evidence>
<feature type="compositionally biased region" description="Low complexity" evidence="12">
    <location>
        <begin position="363"/>
        <end position="374"/>
    </location>
</feature>
<evidence type="ECO:0000313" key="15">
    <source>
        <dbReference type="Proteomes" id="UP001295794"/>
    </source>
</evidence>
<dbReference type="InterPro" id="IPR009001">
    <property type="entry name" value="Transl_elong_EF1A/Init_IF2_C"/>
</dbReference>
<dbReference type="InterPro" id="IPR004161">
    <property type="entry name" value="EFTu-like_2"/>
</dbReference>
<dbReference type="InterPro" id="IPR027417">
    <property type="entry name" value="P-loop_NTPase"/>
</dbReference>
<dbReference type="GO" id="GO:0005829">
    <property type="term" value="C:cytosol"/>
    <property type="evidence" value="ECO:0007669"/>
    <property type="project" value="GOC"/>
</dbReference>
<keyword evidence="7" id="KW-0648">Protein biosynthesis</keyword>
<feature type="compositionally biased region" description="Acidic residues" evidence="12">
    <location>
        <begin position="13"/>
        <end position="31"/>
    </location>
</feature>
<dbReference type="EMBL" id="CAVNYO010000021">
    <property type="protein sequence ID" value="CAK5262575.1"/>
    <property type="molecule type" value="Genomic_DNA"/>
</dbReference>
<keyword evidence="3" id="KW-0963">Cytoplasm</keyword>
<dbReference type="GO" id="GO:0006417">
    <property type="term" value="P:regulation of translation"/>
    <property type="evidence" value="ECO:0007669"/>
    <property type="project" value="UniProtKB-KW"/>
</dbReference>
<feature type="domain" description="Tr-type G" evidence="13">
    <location>
        <begin position="756"/>
        <end position="985"/>
    </location>
</feature>
<dbReference type="GO" id="GO:1990533">
    <property type="term" value="C:Dom34-Hbs1 complex"/>
    <property type="evidence" value="ECO:0007669"/>
    <property type="project" value="UniProtKB-ARBA"/>
</dbReference>
<sequence>MVARHRNFQNMDYDNDLDDDALSDGGDDYISPEDQALLNDGLDRVRDTIGNLAQSGLTDAWIKDVLWDCNFEVEETVHFAIEEIEKNRLAQERKASMKDLPPLPPGENDQTTSRELGYGEYSPPVFNQHGSIEEETTPRERRTNLPLIVLAQQKYGGGGVIEEEEEHSSGPVKRILSTISEKTERTEVLSPLWAPGNIDHPRLSLHTLNRVSSSVATSYGEAVDPEETTFGSLDPDLIPPSPSGSALHRLSIYEPAPSLPPSEADSMESSALFGSRRHAPSEPVPPLDTIPDIPDMNSKSSRPVTVSASQPAKKSKLAQLASSRASSSKSARSESSHTSTPEDVESVKTYPNLRPTSQSIRPLSTALTTSSSMSAHVRRAIATALEFEAVEQEDGATVKSAVTAKSGATGKSGTSVKSSATAKSGSTIRPVPPPAPIASNSSSPSQKPQSKLALLAQANKAARAAATAGKHQIVPTTQPTWKGPVLPEEHTEYLTPIANGSSVTTAITTSYQSLYSLTDPARQPMTKAPFVAPLPNPGTEIPKPSKLAMKMKKNQEKPVPQPAIAEPPPPPVSPIFSPKRTRSHGTPSAFGALLVDEQEPAKRRSKAKTRSGPRHTAQKIPDLFALAGDVSAFDGPSPDDIVLNARRDTSLAKKGSAIDAKEREKAQKQAAAAARPAPATPGKKTLATKTNARPTASGSSTPKSKAPVDQRELDLSGLNLLTKEEYKTEPAPKVSFARDKLLEQAAQSIEKQENGKKALSLVVIGHVDAGKSTLMGRLLYESGKMDEKTKTANERNSGKAGKSSFSWAWGLDGTTEERERGITMDIAVQSFSTPHRQITVLDAPGHKEFVPNMISGAAQADCALLVVDASTGEFEAGFERGGQTREHLILARSLGVAQVTVAVNKLDQVEWSRDRFEEICGILKPFLVQSGFHPSKTSFVPVAAMMGVNLVTCDQNEAQGLVQWYKGPTLVDLLNKLEPPKRDLTTPARIPVANIFKGQGSGISVSGRLLSGVVQVGERLRIMPGDETGVIKTIQVEEETVPWAVAGSNVTLALVNVDPIHLTIGSVLCPPTDSIPLATTFTAKVIIFDITVPIITGAMVELFHHSHDVPATVSKLIATLDRVSGKVIKAGPRVLSKASSAEVQITLRAPARPIPLEPYAVNKAMGRILIRREAETIAAGVVVDILG</sequence>
<keyword evidence="15" id="KW-1185">Reference proteome</keyword>
<dbReference type="GO" id="GO:0003924">
    <property type="term" value="F:GTPase activity"/>
    <property type="evidence" value="ECO:0007669"/>
    <property type="project" value="InterPro"/>
</dbReference>
<evidence type="ECO:0000256" key="11">
    <source>
        <dbReference type="ARBA" id="ARBA00074866"/>
    </source>
</evidence>
<dbReference type="InterPro" id="IPR009000">
    <property type="entry name" value="Transl_B-barrel_sf"/>
</dbReference>
<evidence type="ECO:0000256" key="5">
    <source>
        <dbReference type="ARBA" id="ARBA00022801"/>
    </source>
</evidence>
<dbReference type="InterPro" id="IPR050100">
    <property type="entry name" value="TRAFAC_GTPase_members"/>
</dbReference>
<dbReference type="AlphaFoldDB" id="A0AAD2GT01"/>
<feature type="compositionally biased region" description="Low complexity" evidence="12">
    <location>
        <begin position="317"/>
        <end position="330"/>
    </location>
</feature>
<accession>A0AAD2GT01</accession>
<evidence type="ECO:0000313" key="14">
    <source>
        <dbReference type="EMBL" id="CAK5262575.1"/>
    </source>
</evidence>
<feature type="compositionally biased region" description="Pro residues" evidence="12">
    <location>
        <begin position="559"/>
        <end position="573"/>
    </location>
</feature>
<keyword evidence="4" id="KW-0547">Nucleotide-binding</keyword>
<dbReference type="InterPro" id="IPR000795">
    <property type="entry name" value="T_Tr_GTP-bd_dom"/>
</dbReference>
<feature type="compositionally biased region" description="Polar residues" evidence="12">
    <location>
        <begin position="409"/>
        <end position="425"/>
    </location>
</feature>
<dbReference type="SUPFAM" id="SSF52540">
    <property type="entry name" value="P-loop containing nucleoside triphosphate hydrolases"/>
    <property type="match status" value="1"/>
</dbReference>
<evidence type="ECO:0000256" key="2">
    <source>
        <dbReference type="ARBA" id="ARBA00007249"/>
    </source>
</evidence>
<dbReference type="PANTHER" id="PTHR23115">
    <property type="entry name" value="TRANSLATION FACTOR"/>
    <property type="match status" value="1"/>
</dbReference>
<dbReference type="GO" id="GO:0005525">
    <property type="term" value="F:GTP binding"/>
    <property type="evidence" value="ECO:0007669"/>
    <property type="project" value="UniProtKB-KW"/>
</dbReference>